<dbReference type="OrthoDB" id="5502352at2"/>
<dbReference type="KEGG" id="hmr:Hipma_1528"/>
<dbReference type="eggNOG" id="ENOG5032NIB">
    <property type="taxonomic scope" value="Bacteria"/>
</dbReference>
<keyword evidence="1" id="KW-0732">Signal</keyword>
<dbReference type="SUPFAM" id="SSF56935">
    <property type="entry name" value="Porins"/>
    <property type="match status" value="1"/>
</dbReference>
<keyword evidence="3" id="KW-1185">Reference proteome</keyword>
<sequence>MKKRLISLVAAAALVGGIATVSAPVSAQAGTVAVKGDTQVQMYGFIRYIAGWTNKMETNTSEFLNMPYKDYSGQDDPSSNDTKFMSSTYQTRLGLNFKNEDANLTGKIEAHFYDGSFGIRKAYIQHNFDNFYLRIGRDYGLELDGGSFSTAFEAPVGMNGASRNPQIKAGTSFDLGGAKLDAGLALEDVSYTNVSGVNNASISRKVMPGVAAKLALSFETGFGAPARIYAYGMITPLKIKYLDTTGKYTEKSKTPVIFGTGLKLPVSMVTLNVNYVYGKGATKFAGLNEDTNNNIITPYSYYYDGSSLNTNRFDAFNIEAKIKPMPCVAVAGGYDYAKFKHSYGLTTAGNKDQKPYVSTYFANVAIQTTKYTQLTLEWRHVEDKYFQTDTNGDDVKVKGNQYFMRYTYSF</sequence>
<protein>
    <recommendedName>
        <fullName evidence="4">Porin</fullName>
    </recommendedName>
</protein>
<evidence type="ECO:0000313" key="3">
    <source>
        <dbReference type="Proteomes" id="UP000008139"/>
    </source>
</evidence>
<evidence type="ECO:0008006" key="4">
    <source>
        <dbReference type="Google" id="ProtNLM"/>
    </source>
</evidence>
<accession>F2LTV8</accession>
<dbReference type="HOGENOM" id="CLU_670438_0_0_7"/>
<evidence type="ECO:0000313" key="2">
    <source>
        <dbReference type="EMBL" id="AEA34484.1"/>
    </source>
</evidence>
<reference evidence="3" key="2">
    <citation type="submission" date="2011-03" db="EMBL/GenBank/DDBJ databases">
        <title>The complete genome of Hippea maritima DSM 10411.</title>
        <authorList>
            <consortium name="US DOE Joint Genome Institute (JGI-PGF)"/>
            <person name="Lucas S."/>
            <person name="Copeland A."/>
            <person name="Lapidus A."/>
            <person name="Bruce D."/>
            <person name="Goodwin L."/>
            <person name="Pitluck S."/>
            <person name="Peters L."/>
            <person name="Kyrpides N."/>
            <person name="Mavromatis K."/>
            <person name="Pagani I."/>
            <person name="Ivanova N."/>
            <person name="Mikhailova N."/>
            <person name="Lu M."/>
            <person name="Detter J.C."/>
            <person name="Tapia R."/>
            <person name="Han C."/>
            <person name="Land M."/>
            <person name="Hauser L."/>
            <person name="Markowitz V."/>
            <person name="Cheng J.-F."/>
            <person name="Hugenholtz P."/>
            <person name="Woyke T."/>
            <person name="Wu D."/>
            <person name="Spring S."/>
            <person name="Schroeder M."/>
            <person name="Brambilla E."/>
            <person name="Klenk H.-P."/>
            <person name="Eisen J.A."/>
        </authorList>
    </citation>
    <scope>NUCLEOTIDE SEQUENCE [LARGE SCALE GENOMIC DNA]</scope>
    <source>
        <strain evidence="3">ATCC 700847 / DSM 10411 / MH2</strain>
    </source>
</reference>
<gene>
    <name evidence="2" type="ordered locus">Hipma_1528</name>
</gene>
<dbReference type="Proteomes" id="UP000008139">
    <property type="component" value="Chromosome"/>
</dbReference>
<feature type="signal peptide" evidence="1">
    <location>
        <begin position="1"/>
        <end position="27"/>
    </location>
</feature>
<dbReference type="InParanoid" id="F2LTV8"/>
<dbReference type="EMBL" id="CP002606">
    <property type="protein sequence ID" value="AEA34484.1"/>
    <property type="molecule type" value="Genomic_DNA"/>
</dbReference>
<evidence type="ECO:0000256" key="1">
    <source>
        <dbReference type="SAM" id="SignalP"/>
    </source>
</evidence>
<reference evidence="2 3" key="1">
    <citation type="journal article" date="2011" name="Stand. Genomic Sci.">
        <title>Complete genome sequence of the thermophilic sulfur-reducer Hippea maritima type strain (MH(2)).</title>
        <authorList>
            <person name="Huntemann M."/>
            <person name="Lu M."/>
            <person name="Nolan M."/>
            <person name="Lapidus A."/>
            <person name="Lucas S."/>
            <person name="Hammon N."/>
            <person name="Deshpande S."/>
            <person name="Cheng J.F."/>
            <person name="Tapia R."/>
            <person name="Han C."/>
            <person name="Goodwin L."/>
            <person name="Pitluck S."/>
            <person name="Liolios K."/>
            <person name="Pagani I."/>
            <person name="Ivanova N."/>
            <person name="Ovchinikova G."/>
            <person name="Pati A."/>
            <person name="Chen A."/>
            <person name="Palaniappan K."/>
            <person name="Land M."/>
            <person name="Hauser L."/>
            <person name="Jeffries C.D."/>
            <person name="Detter J.C."/>
            <person name="Brambilla E.M."/>
            <person name="Rohde M."/>
            <person name="Spring S."/>
            <person name="Goker M."/>
            <person name="Woyke T."/>
            <person name="Bristow J."/>
            <person name="Eisen J.A."/>
            <person name="Markowitz V."/>
            <person name="Hugenholtz P."/>
            <person name="Kyrpides N.C."/>
            <person name="Klenk H.P."/>
            <person name="Mavromatis K."/>
        </authorList>
    </citation>
    <scope>NUCLEOTIDE SEQUENCE [LARGE SCALE GENOMIC DNA]</scope>
    <source>
        <strain evidence="3">ATCC 700847 / DSM 10411 / MH2</strain>
    </source>
</reference>
<dbReference type="AlphaFoldDB" id="F2LTV8"/>
<feature type="chain" id="PRO_5003282699" description="Porin" evidence="1">
    <location>
        <begin position="28"/>
        <end position="410"/>
    </location>
</feature>
<name>F2LTV8_HIPMA</name>
<dbReference type="RefSeq" id="WP_013682513.1">
    <property type="nucleotide sequence ID" value="NC_015318.1"/>
</dbReference>
<proteinExistence type="predicted"/>
<organism evidence="2 3">
    <name type="scientific">Hippea maritima (strain ATCC 700847 / DSM 10411 / MH2)</name>
    <dbReference type="NCBI Taxonomy" id="760142"/>
    <lineage>
        <taxon>Bacteria</taxon>
        <taxon>Pseudomonadati</taxon>
        <taxon>Campylobacterota</taxon>
        <taxon>Desulfurellia</taxon>
        <taxon>Desulfurellales</taxon>
        <taxon>Hippeaceae</taxon>
        <taxon>Hippea</taxon>
    </lineage>
</organism>